<evidence type="ECO:0000256" key="1">
    <source>
        <dbReference type="ARBA" id="ARBA00006700"/>
    </source>
</evidence>
<dbReference type="PANTHER" id="PTHR12059:SF5">
    <property type="entry name" value="LARGE RIBOSOMAL SUBUNIT PROTEIN UL23M"/>
    <property type="match status" value="1"/>
</dbReference>
<evidence type="ECO:0000256" key="3">
    <source>
        <dbReference type="ARBA" id="ARBA00023274"/>
    </source>
</evidence>
<evidence type="ECO:0000256" key="2">
    <source>
        <dbReference type="ARBA" id="ARBA00022980"/>
    </source>
</evidence>
<dbReference type="GO" id="GO:0005762">
    <property type="term" value="C:mitochondrial large ribosomal subunit"/>
    <property type="evidence" value="ECO:0007669"/>
    <property type="project" value="TreeGrafter"/>
</dbReference>
<gene>
    <name evidence="5" type="ORF">SteCoe_20895</name>
</gene>
<dbReference type="GO" id="GO:0003735">
    <property type="term" value="F:structural constituent of ribosome"/>
    <property type="evidence" value="ECO:0007669"/>
    <property type="project" value="InterPro"/>
</dbReference>
<dbReference type="PANTHER" id="PTHR12059">
    <property type="entry name" value="RIBOSOMAL PROTEIN L23-RELATED"/>
    <property type="match status" value="1"/>
</dbReference>
<comment type="similarity">
    <text evidence="1">Belongs to the universal ribosomal protein uL23 family.</text>
</comment>
<dbReference type="Pfam" id="PF00276">
    <property type="entry name" value="Ribosomal_L23"/>
    <property type="match status" value="1"/>
</dbReference>
<evidence type="ECO:0000313" key="5">
    <source>
        <dbReference type="EMBL" id="OMJ79148.1"/>
    </source>
</evidence>
<keyword evidence="2" id="KW-0689">Ribosomal protein</keyword>
<keyword evidence="6" id="KW-1185">Reference proteome</keyword>
<proteinExistence type="inferred from homology"/>
<dbReference type="Gene3D" id="3.30.70.330">
    <property type="match status" value="1"/>
</dbReference>
<accession>A0A1R2BQU3</accession>
<dbReference type="AlphaFoldDB" id="A0A1R2BQU3"/>
<sequence>MLKKVLNLRPIVERKLGQKTPTYKFFNKNVFLVRSGKERPENTVCFTAPPELTKPELNQIFTKLYNLDVKKVNTWNKQGKIIRGTNGSYHRKKDLKRVILELNTTVPTDLQSFN</sequence>
<dbReference type="InterPro" id="IPR012678">
    <property type="entry name" value="Ribosomal_uL23/eL15/eS24_sf"/>
</dbReference>
<evidence type="ECO:0000256" key="4">
    <source>
        <dbReference type="ARBA" id="ARBA00039977"/>
    </source>
</evidence>
<dbReference type="InterPro" id="IPR013025">
    <property type="entry name" value="Ribosomal_uL23-like"/>
</dbReference>
<organism evidence="5 6">
    <name type="scientific">Stentor coeruleus</name>
    <dbReference type="NCBI Taxonomy" id="5963"/>
    <lineage>
        <taxon>Eukaryota</taxon>
        <taxon>Sar</taxon>
        <taxon>Alveolata</taxon>
        <taxon>Ciliophora</taxon>
        <taxon>Postciliodesmatophora</taxon>
        <taxon>Heterotrichea</taxon>
        <taxon>Heterotrichida</taxon>
        <taxon>Stentoridae</taxon>
        <taxon>Stentor</taxon>
    </lineage>
</organism>
<protein>
    <recommendedName>
        <fullName evidence="4">Large ribosomal subunit protein uL23m</fullName>
    </recommendedName>
</protein>
<dbReference type="EMBL" id="MPUH01000485">
    <property type="protein sequence ID" value="OMJ79148.1"/>
    <property type="molecule type" value="Genomic_DNA"/>
</dbReference>
<comment type="caution">
    <text evidence="5">The sequence shown here is derived from an EMBL/GenBank/DDBJ whole genome shotgun (WGS) entry which is preliminary data.</text>
</comment>
<dbReference type="InterPro" id="IPR012677">
    <property type="entry name" value="Nucleotide-bd_a/b_plait_sf"/>
</dbReference>
<name>A0A1R2BQU3_9CILI</name>
<dbReference type="Proteomes" id="UP000187209">
    <property type="component" value="Unassembled WGS sequence"/>
</dbReference>
<keyword evidence="3" id="KW-0687">Ribonucleoprotein</keyword>
<dbReference type="GO" id="GO:0032543">
    <property type="term" value="P:mitochondrial translation"/>
    <property type="evidence" value="ECO:0007669"/>
    <property type="project" value="TreeGrafter"/>
</dbReference>
<evidence type="ECO:0000313" key="6">
    <source>
        <dbReference type="Proteomes" id="UP000187209"/>
    </source>
</evidence>
<reference evidence="5 6" key="1">
    <citation type="submission" date="2016-11" db="EMBL/GenBank/DDBJ databases">
        <title>The macronuclear genome of Stentor coeruleus: a giant cell with tiny introns.</title>
        <authorList>
            <person name="Slabodnick M."/>
            <person name="Ruby J.G."/>
            <person name="Reiff S.B."/>
            <person name="Swart E.C."/>
            <person name="Gosai S."/>
            <person name="Prabakaran S."/>
            <person name="Witkowska E."/>
            <person name="Larue G.E."/>
            <person name="Fisher S."/>
            <person name="Freeman R.M."/>
            <person name="Gunawardena J."/>
            <person name="Chu W."/>
            <person name="Stover N.A."/>
            <person name="Gregory B.D."/>
            <person name="Nowacki M."/>
            <person name="Derisi J."/>
            <person name="Roy S.W."/>
            <person name="Marshall W.F."/>
            <person name="Sood P."/>
        </authorList>
    </citation>
    <scope>NUCLEOTIDE SEQUENCE [LARGE SCALE GENOMIC DNA]</scope>
    <source>
        <strain evidence="5">WM001</strain>
    </source>
</reference>
<dbReference type="SUPFAM" id="SSF54189">
    <property type="entry name" value="Ribosomal proteins S24e, L23 and L15e"/>
    <property type="match status" value="1"/>
</dbReference>
<dbReference type="OrthoDB" id="275582at2759"/>